<dbReference type="PANTHER" id="PTHR43236">
    <property type="entry name" value="ANTITOXIN HIGA1"/>
    <property type="match status" value="1"/>
</dbReference>
<comment type="similarity">
    <text evidence="1">Belongs to the short-chain fatty acyl-CoA assimilation regulator (ScfR) family.</text>
</comment>
<evidence type="ECO:0000313" key="4">
    <source>
        <dbReference type="Proteomes" id="UP000540698"/>
    </source>
</evidence>
<organism evidence="3 4">
    <name type="scientific">Nocardia gamkensis</name>
    <dbReference type="NCBI Taxonomy" id="352869"/>
    <lineage>
        <taxon>Bacteria</taxon>
        <taxon>Bacillati</taxon>
        <taxon>Actinomycetota</taxon>
        <taxon>Actinomycetes</taxon>
        <taxon>Mycobacteriales</taxon>
        <taxon>Nocardiaceae</taxon>
        <taxon>Nocardia</taxon>
    </lineage>
</organism>
<evidence type="ECO:0000313" key="3">
    <source>
        <dbReference type="EMBL" id="NKY27782.1"/>
    </source>
</evidence>
<dbReference type="Pfam" id="PF01381">
    <property type="entry name" value="HTH_3"/>
    <property type="match status" value="1"/>
</dbReference>
<gene>
    <name evidence="3" type="ORF">HGB38_16335</name>
</gene>
<dbReference type="Pfam" id="PF06114">
    <property type="entry name" value="Peptidase_M78"/>
    <property type="match status" value="1"/>
</dbReference>
<protein>
    <submittedName>
        <fullName evidence="3">ImmA/IrrE family metallo-endopeptidase</fullName>
    </submittedName>
</protein>
<sequence length="382" mass="42664">MSDDRRNQAELELFVNDDWPRLGDILQSLEPARLTQARVLAELTKAELAERIGVSAAAIGQYEAGASRPRGELLPTISKVLKVPVEYFAAGRPLGRLDAANAHFRSLRSTRAKDRAKAAAHAEQVWELTYALEKRVRFPDPDVPAVEEGTSPIEAAHRLRHHWGIGRGPVSHLGALMESRGIVVCLIAMTNDAVTRVSAYSTDALGRPLVIITPERVKSVYRFRFTCAHELGHLLLHPNPLPGDRQQEREADQFAAEFLTPRSEIEPLLPKSVRIALLEKLSRQWGVSVESLIYRMGELNLVSETSIRRAHQRLAGMADLRRDEPLTAYPGEFPTLLRDALDLAARHGFSRTDLARELCWSEENLTDVLGDVDARPQLRVVK</sequence>
<dbReference type="SUPFAM" id="SSF47413">
    <property type="entry name" value="lambda repressor-like DNA-binding domains"/>
    <property type="match status" value="1"/>
</dbReference>
<name>A0A7X6L4X9_9NOCA</name>
<proteinExistence type="inferred from homology"/>
<dbReference type="RefSeq" id="WP_062969454.1">
    <property type="nucleotide sequence ID" value="NZ_JAAXOS010000007.1"/>
</dbReference>
<dbReference type="PROSITE" id="PS50943">
    <property type="entry name" value="HTH_CROC1"/>
    <property type="match status" value="1"/>
</dbReference>
<reference evidence="3 4" key="1">
    <citation type="submission" date="2020-04" db="EMBL/GenBank/DDBJ databases">
        <title>MicrobeNet Type strains.</title>
        <authorList>
            <person name="Nicholson A.C."/>
        </authorList>
    </citation>
    <scope>NUCLEOTIDE SEQUENCE [LARGE SCALE GENOMIC DNA]</scope>
    <source>
        <strain evidence="3 4">DSM 44956</strain>
    </source>
</reference>
<dbReference type="CDD" id="cd00093">
    <property type="entry name" value="HTH_XRE"/>
    <property type="match status" value="1"/>
</dbReference>
<dbReference type="AlphaFoldDB" id="A0A7X6L4X9"/>
<dbReference type="Gene3D" id="1.10.260.40">
    <property type="entry name" value="lambda repressor-like DNA-binding domains"/>
    <property type="match status" value="1"/>
</dbReference>
<evidence type="ECO:0000256" key="1">
    <source>
        <dbReference type="ARBA" id="ARBA00007227"/>
    </source>
</evidence>
<feature type="domain" description="HTH cro/C1-type" evidence="2">
    <location>
        <begin position="34"/>
        <end position="88"/>
    </location>
</feature>
<dbReference type="Proteomes" id="UP000540698">
    <property type="component" value="Unassembled WGS sequence"/>
</dbReference>
<dbReference type="PANTHER" id="PTHR43236:SF1">
    <property type="entry name" value="BLL7220 PROTEIN"/>
    <property type="match status" value="1"/>
</dbReference>
<keyword evidence="4" id="KW-1185">Reference proteome</keyword>
<dbReference type="GO" id="GO:0003677">
    <property type="term" value="F:DNA binding"/>
    <property type="evidence" value="ECO:0007669"/>
    <property type="project" value="InterPro"/>
</dbReference>
<dbReference type="SMART" id="SM00530">
    <property type="entry name" value="HTH_XRE"/>
    <property type="match status" value="1"/>
</dbReference>
<dbReference type="InterPro" id="IPR001387">
    <property type="entry name" value="Cro/C1-type_HTH"/>
</dbReference>
<dbReference type="InterPro" id="IPR052345">
    <property type="entry name" value="Rad_response_metalloprotease"/>
</dbReference>
<dbReference type="InterPro" id="IPR010359">
    <property type="entry name" value="IrrE_HExxH"/>
</dbReference>
<dbReference type="Gene3D" id="1.10.10.2910">
    <property type="match status" value="1"/>
</dbReference>
<evidence type="ECO:0000259" key="2">
    <source>
        <dbReference type="PROSITE" id="PS50943"/>
    </source>
</evidence>
<accession>A0A7X6L4X9</accession>
<dbReference type="InterPro" id="IPR010982">
    <property type="entry name" value="Lambda_DNA-bd_dom_sf"/>
</dbReference>
<comment type="caution">
    <text evidence="3">The sequence shown here is derived from an EMBL/GenBank/DDBJ whole genome shotgun (WGS) entry which is preliminary data.</text>
</comment>
<dbReference type="EMBL" id="JAAXOS010000007">
    <property type="protein sequence ID" value="NKY27782.1"/>
    <property type="molecule type" value="Genomic_DNA"/>
</dbReference>